<keyword evidence="1" id="KW-1133">Transmembrane helix</keyword>
<protein>
    <recommendedName>
        <fullName evidence="4">SGNH/GDSL hydrolase family protein</fullName>
    </recommendedName>
</protein>
<dbReference type="Proteomes" id="UP000283297">
    <property type="component" value="Unassembled WGS sequence"/>
</dbReference>
<gene>
    <name evidence="2" type="ORF">DW028_05860</name>
</gene>
<reference evidence="2 3" key="1">
    <citation type="submission" date="2018-08" db="EMBL/GenBank/DDBJ databases">
        <title>A genome reference for cultivated species of the human gut microbiota.</title>
        <authorList>
            <person name="Zou Y."/>
            <person name="Xue W."/>
            <person name="Luo G."/>
        </authorList>
    </citation>
    <scope>NUCLEOTIDE SEQUENCE [LARGE SCALE GENOMIC DNA]</scope>
    <source>
        <strain evidence="2 3">AF38-24</strain>
    </source>
</reference>
<keyword evidence="1" id="KW-0472">Membrane</keyword>
<sequence length="410" mass="47057">MRFTEVKEKIIKNKAINSTDKVKGRHRRVIRIGAFALIFVVLFSFVSTFFKMTDAVNIATIEGFYKEPKDSIDVMMIGASEVYADYSATEAWKNYGYTSYSLGVSGVPGSLYKSMLREALTRQHPKVVVFEVNGFLQKDSYYDRTVKLHSWIDNIHNEENRLDTIKEIVPKDEQDNFTNPLKLYHSNWKDIDKCAHTFATRVGMYFTKTSCMKGFSSIAKYSDCPSGKQKKLYFTDKSRAYMTDLLEYCKAQGVEKVLFARFPHEKEIKNPQVLCDVKELVESYGYDFASFEGDKELIGINERDDFYNSEHLNINGSRKFTAYMGKYLSDNYRLNADHSPELQSAWGECARRADRVMSACAKDTDLSLGNHYFEMSVYLPYNFSSSLATNKVADTNDAKPVKELNTPVKK</sequence>
<dbReference type="EMBL" id="QRON01000002">
    <property type="protein sequence ID" value="RHL30191.1"/>
    <property type="molecule type" value="Genomic_DNA"/>
</dbReference>
<keyword evidence="1" id="KW-0812">Transmembrane</keyword>
<organism evidence="2 3">
    <name type="scientific">Agathobacter rectalis</name>
    <dbReference type="NCBI Taxonomy" id="39491"/>
    <lineage>
        <taxon>Bacteria</taxon>
        <taxon>Bacillati</taxon>
        <taxon>Bacillota</taxon>
        <taxon>Clostridia</taxon>
        <taxon>Lachnospirales</taxon>
        <taxon>Lachnospiraceae</taxon>
        <taxon>Agathobacter</taxon>
    </lineage>
</organism>
<evidence type="ECO:0000313" key="2">
    <source>
        <dbReference type="EMBL" id="RHL30191.1"/>
    </source>
</evidence>
<evidence type="ECO:0008006" key="4">
    <source>
        <dbReference type="Google" id="ProtNLM"/>
    </source>
</evidence>
<evidence type="ECO:0000313" key="3">
    <source>
        <dbReference type="Proteomes" id="UP000283297"/>
    </source>
</evidence>
<dbReference type="AlphaFoldDB" id="A0A415K1J5"/>
<evidence type="ECO:0000256" key="1">
    <source>
        <dbReference type="SAM" id="Phobius"/>
    </source>
</evidence>
<accession>A0A415K1J5</accession>
<proteinExistence type="predicted"/>
<comment type="caution">
    <text evidence="2">The sequence shown here is derived from an EMBL/GenBank/DDBJ whole genome shotgun (WGS) entry which is preliminary data.</text>
</comment>
<feature type="transmembrane region" description="Helical" evidence="1">
    <location>
        <begin position="29"/>
        <end position="50"/>
    </location>
</feature>
<name>A0A415K1J5_9FIRM</name>
<dbReference type="RefSeq" id="WP_118369698.1">
    <property type="nucleotide sequence ID" value="NZ_QRON01000002.1"/>
</dbReference>